<organism evidence="2">
    <name type="scientific">Ruegeria sp. PrR005</name>
    <dbReference type="NCBI Taxonomy" id="2706882"/>
    <lineage>
        <taxon>Bacteria</taxon>
        <taxon>Pseudomonadati</taxon>
        <taxon>Pseudomonadota</taxon>
        <taxon>Alphaproteobacteria</taxon>
        <taxon>Rhodobacterales</taxon>
        <taxon>Roseobacteraceae</taxon>
        <taxon>Ruegeria</taxon>
    </lineage>
</organism>
<keyword evidence="1" id="KW-0472">Membrane</keyword>
<reference evidence="2" key="1">
    <citation type="submission" date="2020-02" db="EMBL/GenBank/DDBJ databases">
        <title>Delineation of the pyrene-degrading pathway in Roseobacter clade bacteria by genomic analysis.</title>
        <authorList>
            <person name="Zhou H."/>
            <person name="Wang H."/>
        </authorList>
    </citation>
    <scope>NUCLEOTIDE SEQUENCE</scope>
    <source>
        <strain evidence="2">PrR005</strain>
    </source>
</reference>
<gene>
    <name evidence="2" type="ORF">G0P99_01695</name>
</gene>
<keyword evidence="1" id="KW-1133">Transmembrane helix</keyword>
<feature type="transmembrane region" description="Helical" evidence="1">
    <location>
        <begin position="486"/>
        <end position="508"/>
    </location>
</feature>
<accession>A0A6B2NMC1</accession>
<name>A0A6B2NMC1_9RHOB</name>
<feature type="transmembrane region" description="Helical" evidence="1">
    <location>
        <begin position="110"/>
        <end position="130"/>
    </location>
</feature>
<proteinExistence type="predicted"/>
<sequence>MSVFSEFVTDVMTLTGLGLFFDQVLIGKEEREKISNYLEANADPSSLTEKFLRFLTLSHTVVFGRFFSAKLLSGSFFLSALVISLVSFSLVTAVQVYMNPAAISGVRFDATQYLVIAAFVTFNVFFDYFTIVQTKIFIEASLSAKSIFRSVLFIASDLIVTMNTFILFYAAFVLAVVQFFLAPEVDLIFAREKETTGELFEIEEPPEFLLKAGADELANRITYWGNFSAIVATDMDAKDHEEVTIYYYSTFKPNAADIQPLLLTTLPRLNVEFSSGFSELNKENGGTLVELASTQLRDELGYRDTVEPPEDGGEQQEGDARAFEAADFVVDGSVVKASSLSAAYTATFSRTDFLEDAFPVSLSNLEIVPLTRFVSETASAELGNNPVALCLLENGGAIRILLSSEVIHDFSVCEEVIAVEFIWHWALSRDLSTIGRDLNDRIAPYNTLLITSLLPTFLFYAAIILMAVTTLIYSRAVSQTNRFKRIVLRAPMATAGFILAIPMALLGWL</sequence>
<evidence type="ECO:0000256" key="1">
    <source>
        <dbReference type="SAM" id="Phobius"/>
    </source>
</evidence>
<dbReference type="RefSeq" id="WP_164127085.1">
    <property type="nucleotide sequence ID" value="NZ_JAAGOX010000002.1"/>
</dbReference>
<feature type="transmembrane region" description="Helical" evidence="1">
    <location>
        <begin position="151"/>
        <end position="181"/>
    </location>
</feature>
<dbReference type="AlphaFoldDB" id="A0A6B2NMC1"/>
<evidence type="ECO:0000313" key="2">
    <source>
        <dbReference type="EMBL" id="NDW43667.1"/>
    </source>
</evidence>
<dbReference type="EMBL" id="JAAGOX010000002">
    <property type="protein sequence ID" value="NDW43667.1"/>
    <property type="molecule type" value="Genomic_DNA"/>
</dbReference>
<feature type="transmembrane region" description="Helical" evidence="1">
    <location>
        <begin position="448"/>
        <end position="474"/>
    </location>
</feature>
<protein>
    <submittedName>
        <fullName evidence="2">Uncharacterized protein</fullName>
    </submittedName>
</protein>
<feature type="transmembrane region" description="Helical" evidence="1">
    <location>
        <begin position="75"/>
        <end position="98"/>
    </location>
</feature>
<keyword evidence="1" id="KW-0812">Transmembrane</keyword>
<comment type="caution">
    <text evidence="2">The sequence shown here is derived from an EMBL/GenBank/DDBJ whole genome shotgun (WGS) entry which is preliminary data.</text>
</comment>